<comment type="similarity">
    <text evidence="2">Belongs to the krueppel C2H2-type zinc-finger protein family.</text>
</comment>
<evidence type="ECO:0000259" key="9">
    <source>
        <dbReference type="PROSITE" id="PS50157"/>
    </source>
</evidence>
<keyword evidence="11" id="KW-1185">Reference proteome</keyword>
<dbReference type="GO" id="GO:0000978">
    <property type="term" value="F:RNA polymerase II cis-regulatory region sequence-specific DNA binding"/>
    <property type="evidence" value="ECO:0007669"/>
    <property type="project" value="TreeGrafter"/>
</dbReference>
<dbReference type="InterPro" id="IPR036236">
    <property type="entry name" value="Znf_C2H2_sf"/>
</dbReference>
<sequence>AEERPYKCGEYGKGFNQRSQLTIDQMIHTGERSYECLQCGKSFLTNSELLEHKRIHTVERPLP</sequence>
<feature type="non-terminal residue" evidence="10">
    <location>
        <position position="63"/>
    </location>
</feature>
<keyword evidence="6" id="KW-0862">Zinc</keyword>
<keyword evidence="4" id="KW-0677">Repeat</keyword>
<dbReference type="AlphaFoldDB" id="A0A7L2NU83"/>
<dbReference type="PROSITE" id="PS50157">
    <property type="entry name" value="ZINC_FINGER_C2H2_2"/>
    <property type="match status" value="2"/>
</dbReference>
<feature type="domain" description="C2H2-type" evidence="9">
    <location>
        <begin position="34"/>
        <end position="61"/>
    </location>
</feature>
<evidence type="ECO:0000256" key="2">
    <source>
        <dbReference type="ARBA" id="ARBA00006991"/>
    </source>
</evidence>
<dbReference type="FunFam" id="3.30.160.60:FF:000295">
    <property type="entry name" value="zinc finger protein 19"/>
    <property type="match status" value="1"/>
</dbReference>
<evidence type="ECO:0000256" key="3">
    <source>
        <dbReference type="ARBA" id="ARBA00022723"/>
    </source>
</evidence>
<evidence type="ECO:0000256" key="7">
    <source>
        <dbReference type="ARBA" id="ARBA00023242"/>
    </source>
</evidence>
<gene>
    <name evidence="10" type="primary">Znf211</name>
    <name evidence="10" type="ORF">PYCJOC_R15373</name>
</gene>
<evidence type="ECO:0000256" key="5">
    <source>
        <dbReference type="ARBA" id="ARBA00022771"/>
    </source>
</evidence>
<dbReference type="FunFam" id="3.30.160.60:FF:000023">
    <property type="entry name" value="zinc finger protein 37 homolog"/>
    <property type="match status" value="1"/>
</dbReference>
<dbReference type="EMBL" id="VWYP01013272">
    <property type="protein sequence ID" value="NXR75850.1"/>
    <property type="molecule type" value="Genomic_DNA"/>
</dbReference>
<evidence type="ECO:0000256" key="1">
    <source>
        <dbReference type="ARBA" id="ARBA00004123"/>
    </source>
</evidence>
<evidence type="ECO:0000256" key="6">
    <source>
        <dbReference type="ARBA" id="ARBA00022833"/>
    </source>
</evidence>
<dbReference type="PROSITE" id="PS00028">
    <property type="entry name" value="ZINC_FINGER_C2H2_1"/>
    <property type="match status" value="1"/>
</dbReference>
<accession>A0A7L2NU83</accession>
<organism evidence="10 11">
    <name type="scientific">Pycnonotus jocosus</name>
    <name type="common">Red-whiskered bulbul</name>
    <name type="synonym">Lanius jocosus</name>
    <dbReference type="NCBI Taxonomy" id="182897"/>
    <lineage>
        <taxon>Eukaryota</taxon>
        <taxon>Metazoa</taxon>
        <taxon>Chordata</taxon>
        <taxon>Craniata</taxon>
        <taxon>Vertebrata</taxon>
        <taxon>Euteleostomi</taxon>
        <taxon>Archelosauria</taxon>
        <taxon>Archosauria</taxon>
        <taxon>Dinosauria</taxon>
        <taxon>Saurischia</taxon>
        <taxon>Theropoda</taxon>
        <taxon>Coelurosauria</taxon>
        <taxon>Aves</taxon>
        <taxon>Neognathae</taxon>
        <taxon>Neoaves</taxon>
        <taxon>Telluraves</taxon>
        <taxon>Australaves</taxon>
        <taxon>Passeriformes</taxon>
        <taxon>Sylvioidea</taxon>
        <taxon>Pycnonotidae</taxon>
        <taxon>Pycnonotus</taxon>
    </lineage>
</organism>
<feature type="domain" description="C2H2-type" evidence="9">
    <location>
        <begin position="6"/>
        <end position="33"/>
    </location>
</feature>
<keyword evidence="3" id="KW-0479">Metal-binding</keyword>
<dbReference type="OrthoDB" id="6077919at2759"/>
<dbReference type="SMART" id="SM00355">
    <property type="entry name" value="ZnF_C2H2"/>
    <property type="match status" value="1"/>
</dbReference>
<dbReference type="InterPro" id="IPR013087">
    <property type="entry name" value="Znf_C2H2_type"/>
</dbReference>
<feature type="non-terminal residue" evidence="10">
    <location>
        <position position="1"/>
    </location>
</feature>
<dbReference type="SUPFAM" id="SSF57667">
    <property type="entry name" value="beta-beta-alpha zinc fingers"/>
    <property type="match status" value="1"/>
</dbReference>
<dbReference type="Gene3D" id="3.30.160.60">
    <property type="entry name" value="Classic Zinc Finger"/>
    <property type="match status" value="2"/>
</dbReference>
<name>A0A7L2NU83_PYCJO</name>
<evidence type="ECO:0000256" key="8">
    <source>
        <dbReference type="PROSITE-ProRule" id="PRU00042"/>
    </source>
</evidence>
<proteinExistence type="inferred from homology"/>
<evidence type="ECO:0000313" key="11">
    <source>
        <dbReference type="Proteomes" id="UP000535705"/>
    </source>
</evidence>
<evidence type="ECO:0000256" key="4">
    <source>
        <dbReference type="ARBA" id="ARBA00022737"/>
    </source>
</evidence>
<dbReference type="Proteomes" id="UP000535705">
    <property type="component" value="Unassembled WGS sequence"/>
</dbReference>
<dbReference type="PANTHER" id="PTHR23226:SF416">
    <property type="entry name" value="FI01424P"/>
    <property type="match status" value="1"/>
</dbReference>
<dbReference type="PANTHER" id="PTHR23226">
    <property type="entry name" value="ZINC FINGER AND SCAN DOMAIN-CONTAINING"/>
    <property type="match status" value="1"/>
</dbReference>
<dbReference type="GO" id="GO:0008270">
    <property type="term" value="F:zinc ion binding"/>
    <property type="evidence" value="ECO:0007669"/>
    <property type="project" value="UniProtKB-KW"/>
</dbReference>
<keyword evidence="5 8" id="KW-0863">Zinc-finger</keyword>
<comment type="caution">
    <text evidence="10">The sequence shown here is derived from an EMBL/GenBank/DDBJ whole genome shotgun (WGS) entry which is preliminary data.</text>
</comment>
<keyword evidence="7" id="KW-0539">Nucleus</keyword>
<dbReference type="GO" id="GO:0000981">
    <property type="term" value="F:DNA-binding transcription factor activity, RNA polymerase II-specific"/>
    <property type="evidence" value="ECO:0007669"/>
    <property type="project" value="TreeGrafter"/>
</dbReference>
<comment type="subcellular location">
    <subcellularLocation>
        <location evidence="1">Nucleus</location>
    </subcellularLocation>
</comment>
<reference evidence="10 11" key="1">
    <citation type="submission" date="2019-09" db="EMBL/GenBank/DDBJ databases">
        <title>Bird 10,000 Genomes (B10K) Project - Family phase.</title>
        <authorList>
            <person name="Zhang G."/>
        </authorList>
    </citation>
    <scope>NUCLEOTIDE SEQUENCE [LARGE SCALE GENOMIC DNA]</scope>
    <source>
        <strain evidence="10">B10K-DU-002-42</strain>
        <tissue evidence="10">Muscle</tissue>
    </source>
</reference>
<protein>
    <submittedName>
        <fullName evidence="10">ZN211 protein</fullName>
    </submittedName>
</protein>
<dbReference type="GO" id="GO:0005634">
    <property type="term" value="C:nucleus"/>
    <property type="evidence" value="ECO:0007669"/>
    <property type="project" value="UniProtKB-SubCell"/>
</dbReference>
<dbReference type="Pfam" id="PF00096">
    <property type="entry name" value="zf-C2H2"/>
    <property type="match status" value="1"/>
</dbReference>
<evidence type="ECO:0000313" key="10">
    <source>
        <dbReference type="EMBL" id="NXR75850.1"/>
    </source>
</evidence>